<dbReference type="Proteomes" id="UP000026961">
    <property type="component" value="Chromosome 10"/>
</dbReference>
<evidence type="ECO:0000313" key="1">
    <source>
        <dbReference type="EnsemblPlants" id="OGLUM10G07470.2"/>
    </source>
</evidence>
<organism evidence="1">
    <name type="scientific">Oryza glumipatula</name>
    <dbReference type="NCBI Taxonomy" id="40148"/>
    <lineage>
        <taxon>Eukaryota</taxon>
        <taxon>Viridiplantae</taxon>
        <taxon>Streptophyta</taxon>
        <taxon>Embryophyta</taxon>
        <taxon>Tracheophyta</taxon>
        <taxon>Spermatophyta</taxon>
        <taxon>Magnoliopsida</taxon>
        <taxon>Liliopsida</taxon>
        <taxon>Poales</taxon>
        <taxon>Poaceae</taxon>
        <taxon>BOP clade</taxon>
        <taxon>Oryzoideae</taxon>
        <taxon>Oryzeae</taxon>
        <taxon>Oryzinae</taxon>
        <taxon>Oryza</taxon>
    </lineage>
</organism>
<keyword evidence="2" id="KW-1185">Reference proteome</keyword>
<name>A0A0E0B9M8_9ORYZ</name>
<dbReference type="EnsemblPlants" id="OGLUM10G07470.1">
    <property type="protein sequence ID" value="OGLUM10G07470.1"/>
    <property type="gene ID" value="OGLUM10G07470"/>
</dbReference>
<protein>
    <submittedName>
        <fullName evidence="1">Uncharacterized protein</fullName>
    </submittedName>
</protein>
<sequence>MRPSLLPVFAHRLAPPPHPPPSIVAVAASPSCIHRRRHSFLARPSHQRDGPRPTRRWMCLPLPHPLPIWWPLWTALAPASAWIWGFGNTMV</sequence>
<evidence type="ECO:0000313" key="2">
    <source>
        <dbReference type="Proteomes" id="UP000026961"/>
    </source>
</evidence>
<reference evidence="1" key="1">
    <citation type="submission" date="2015-04" db="UniProtKB">
        <authorList>
            <consortium name="EnsemblPlants"/>
        </authorList>
    </citation>
    <scope>IDENTIFICATION</scope>
</reference>
<dbReference type="AlphaFoldDB" id="A0A0E0B9M8"/>
<accession>A0A0E0B9M8</accession>
<reference evidence="1" key="2">
    <citation type="submission" date="2018-05" db="EMBL/GenBank/DDBJ databases">
        <title>OgluRS3 (Oryza glumaepatula Reference Sequence Version 3).</title>
        <authorList>
            <person name="Zhang J."/>
            <person name="Kudrna D."/>
            <person name="Lee S."/>
            <person name="Talag J."/>
            <person name="Welchert J."/>
            <person name="Wing R.A."/>
        </authorList>
    </citation>
    <scope>NUCLEOTIDE SEQUENCE [LARGE SCALE GENOMIC DNA]</scope>
</reference>
<dbReference type="Gramene" id="OGLUM10G07470.2">
    <property type="protein sequence ID" value="OGLUM10G07470.2"/>
    <property type="gene ID" value="OGLUM10G07470"/>
</dbReference>
<dbReference type="Gramene" id="OGLUM10G07470.1">
    <property type="protein sequence ID" value="OGLUM10G07470.1"/>
    <property type="gene ID" value="OGLUM10G07470"/>
</dbReference>
<dbReference type="HOGENOM" id="CLU_2430635_0_0_1"/>
<proteinExistence type="predicted"/>
<dbReference type="EnsemblPlants" id="OGLUM10G07470.2">
    <property type="protein sequence ID" value="OGLUM10G07470.2"/>
    <property type="gene ID" value="OGLUM10G07470"/>
</dbReference>